<organism evidence="1 2">
    <name type="scientific">Cirrhinus mrigala</name>
    <name type="common">Mrigala</name>
    <dbReference type="NCBI Taxonomy" id="683832"/>
    <lineage>
        <taxon>Eukaryota</taxon>
        <taxon>Metazoa</taxon>
        <taxon>Chordata</taxon>
        <taxon>Craniata</taxon>
        <taxon>Vertebrata</taxon>
        <taxon>Euteleostomi</taxon>
        <taxon>Actinopterygii</taxon>
        <taxon>Neopterygii</taxon>
        <taxon>Teleostei</taxon>
        <taxon>Ostariophysi</taxon>
        <taxon>Cypriniformes</taxon>
        <taxon>Cyprinidae</taxon>
        <taxon>Labeoninae</taxon>
        <taxon>Labeonini</taxon>
        <taxon>Cirrhinus</taxon>
    </lineage>
</organism>
<reference evidence="1 2" key="1">
    <citation type="submission" date="2024-05" db="EMBL/GenBank/DDBJ databases">
        <title>Genome sequencing and assembly of Indian major carp, Cirrhinus mrigala (Hamilton, 1822).</title>
        <authorList>
            <person name="Mohindra V."/>
            <person name="Chowdhury L.M."/>
            <person name="Lal K."/>
            <person name="Jena J.K."/>
        </authorList>
    </citation>
    <scope>NUCLEOTIDE SEQUENCE [LARGE SCALE GENOMIC DNA]</scope>
    <source>
        <strain evidence="1">CM1030</strain>
        <tissue evidence="1">Blood</tissue>
    </source>
</reference>
<evidence type="ECO:0000313" key="1">
    <source>
        <dbReference type="EMBL" id="KAL0203070.1"/>
    </source>
</evidence>
<accession>A0ABD0RWZ1</accession>
<evidence type="ECO:0000313" key="2">
    <source>
        <dbReference type="Proteomes" id="UP001529510"/>
    </source>
</evidence>
<dbReference type="Proteomes" id="UP001529510">
    <property type="component" value="Unassembled WGS sequence"/>
</dbReference>
<protein>
    <submittedName>
        <fullName evidence="1">Uncharacterized protein</fullName>
    </submittedName>
</protein>
<keyword evidence="2" id="KW-1185">Reference proteome</keyword>
<name>A0ABD0RWZ1_CIRMR</name>
<sequence length="86" mass="9555">MQTVRTVDVVDCSFLFCFSKHNKAAVQIKEDMKRMVQLPMNKPSPATATGGKKIFGMSLLVLSNLGLVKDGVPVVVRCMVEYLEKH</sequence>
<gene>
    <name evidence="1" type="ORF">M9458_001088</name>
</gene>
<dbReference type="AlphaFoldDB" id="A0ABD0RWZ1"/>
<comment type="caution">
    <text evidence="1">The sequence shown here is derived from an EMBL/GenBank/DDBJ whole genome shotgun (WGS) entry which is preliminary data.</text>
</comment>
<proteinExistence type="predicted"/>
<dbReference type="EMBL" id="JAMKFB020000001">
    <property type="protein sequence ID" value="KAL0203070.1"/>
    <property type="molecule type" value="Genomic_DNA"/>
</dbReference>
<feature type="non-terminal residue" evidence="1">
    <location>
        <position position="86"/>
    </location>
</feature>